<organism evidence="2 3">
    <name type="scientific">Vespula pensylvanica</name>
    <name type="common">Western yellow jacket</name>
    <name type="synonym">Wasp</name>
    <dbReference type="NCBI Taxonomy" id="30213"/>
    <lineage>
        <taxon>Eukaryota</taxon>
        <taxon>Metazoa</taxon>
        <taxon>Ecdysozoa</taxon>
        <taxon>Arthropoda</taxon>
        <taxon>Hexapoda</taxon>
        <taxon>Insecta</taxon>
        <taxon>Pterygota</taxon>
        <taxon>Neoptera</taxon>
        <taxon>Endopterygota</taxon>
        <taxon>Hymenoptera</taxon>
        <taxon>Apocrita</taxon>
        <taxon>Aculeata</taxon>
        <taxon>Vespoidea</taxon>
        <taxon>Vespidae</taxon>
        <taxon>Vespinae</taxon>
        <taxon>Vespula</taxon>
    </lineage>
</organism>
<sequence>MIETLDGPTTMELATSDRELEACIAIKLTGLGIEIGESRFETREIDSNPKVFSSICFEASNCPYEEIPQKCIISEFAFSTAACSTNSSEGSSKVFNNSRSWSCDRSSFLSVNEKFDQCHERGNGWRTRPTHRVKSVWNGGVAVVGLEQGYEKGWYNGENSAGSSESTTVANPDPQEKEEKEGQEEEEEGKKEEEEEERMRKSNIDGLSVEEKWEKKKRSEIADLSVSTIAEAASRPFL</sequence>
<reference evidence="2" key="1">
    <citation type="journal article" date="2020" name="G3 (Bethesda)">
        <title>High-Quality Assemblies for Three Invasive Social Wasps from the &lt;i&gt;Vespula&lt;/i&gt; Genus.</title>
        <authorList>
            <person name="Harrop T.W.R."/>
            <person name="Guhlin J."/>
            <person name="McLaughlin G.M."/>
            <person name="Permina E."/>
            <person name="Stockwell P."/>
            <person name="Gilligan J."/>
            <person name="Le Lec M.F."/>
            <person name="Gruber M.A.M."/>
            <person name="Quinn O."/>
            <person name="Lovegrove M."/>
            <person name="Duncan E.J."/>
            <person name="Remnant E.J."/>
            <person name="Van Eeckhoven J."/>
            <person name="Graham B."/>
            <person name="Knapp R.A."/>
            <person name="Langford K.W."/>
            <person name="Kronenberg Z."/>
            <person name="Press M.O."/>
            <person name="Eacker S.M."/>
            <person name="Wilson-Rankin E.E."/>
            <person name="Purcell J."/>
            <person name="Lester P.J."/>
            <person name="Dearden P.K."/>
        </authorList>
    </citation>
    <scope>NUCLEOTIDE SEQUENCE</scope>
    <source>
        <strain evidence="2">Volc-1</strain>
    </source>
</reference>
<evidence type="ECO:0000313" key="2">
    <source>
        <dbReference type="EMBL" id="KAF7438874.1"/>
    </source>
</evidence>
<dbReference type="Proteomes" id="UP000600918">
    <property type="component" value="Unassembled WGS sequence"/>
</dbReference>
<dbReference type="EMBL" id="JACSDY010000001">
    <property type="protein sequence ID" value="KAF7438874.1"/>
    <property type="molecule type" value="Genomic_DNA"/>
</dbReference>
<accession>A0A834UH30</accession>
<feature type="region of interest" description="Disordered" evidence="1">
    <location>
        <begin position="155"/>
        <end position="220"/>
    </location>
</feature>
<name>A0A834UH30_VESPE</name>
<proteinExistence type="predicted"/>
<protein>
    <submittedName>
        <fullName evidence="2">Uncharacterized protein</fullName>
    </submittedName>
</protein>
<feature type="compositionally biased region" description="Polar residues" evidence="1">
    <location>
        <begin position="157"/>
        <end position="170"/>
    </location>
</feature>
<dbReference type="AlphaFoldDB" id="A0A834UH30"/>
<comment type="caution">
    <text evidence="2">The sequence shown here is derived from an EMBL/GenBank/DDBJ whole genome shotgun (WGS) entry which is preliminary data.</text>
</comment>
<keyword evidence="3" id="KW-1185">Reference proteome</keyword>
<evidence type="ECO:0000313" key="3">
    <source>
        <dbReference type="Proteomes" id="UP000600918"/>
    </source>
</evidence>
<feature type="compositionally biased region" description="Basic and acidic residues" evidence="1">
    <location>
        <begin position="188"/>
        <end position="220"/>
    </location>
</feature>
<gene>
    <name evidence="2" type="ORF">H0235_001265</name>
</gene>
<evidence type="ECO:0000256" key="1">
    <source>
        <dbReference type="SAM" id="MobiDB-lite"/>
    </source>
</evidence>